<dbReference type="InterPro" id="IPR027381">
    <property type="entry name" value="LytR/CpsA/Psr_C"/>
</dbReference>
<feature type="domain" description="LytR/CpsA/Psr regulator C-terminal" evidence="3">
    <location>
        <begin position="341"/>
        <end position="432"/>
    </location>
</feature>
<dbReference type="Pfam" id="PF13399">
    <property type="entry name" value="LytR_C"/>
    <property type="match status" value="1"/>
</dbReference>
<dbReference type="STRING" id="1781255.BH720_17645"/>
<evidence type="ECO:0000259" key="3">
    <source>
        <dbReference type="Pfam" id="PF13399"/>
    </source>
</evidence>
<evidence type="ECO:0000256" key="1">
    <source>
        <dbReference type="ARBA" id="ARBA00006068"/>
    </source>
</evidence>
<dbReference type="PANTHER" id="PTHR33392">
    <property type="entry name" value="POLYISOPRENYL-TEICHOIC ACID--PEPTIDOGLYCAN TEICHOIC ACID TRANSFERASE TAGU"/>
    <property type="match status" value="1"/>
</dbReference>
<gene>
    <name evidence="4" type="ORF">BH720_17645</name>
</gene>
<proteinExistence type="inferred from homology"/>
<organism evidence="4">
    <name type="scientific">Desertifilum tharense IPPAS B-1220</name>
    <dbReference type="NCBI Taxonomy" id="1781255"/>
    <lineage>
        <taxon>Bacteria</taxon>
        <taxon>Bacillati</taxon>
        <taxon>Cyanobacteriota</taxon>
        <taxon>Cyanophyceae</taxon>
        <taxon>Desertifilales</taxon>
        <taxon>Desertifilaceae</taxon>
        <taxon>Desertifilum</taxon>
    </lineage>
</organism>
<reference evidence="4" key="1">
    <citation type="submission" date="2016-09" db="EMBL/GenBank/DDBJ databases">
        <title>Draft genome of thermotolerant cyanobacterium Desertifilum sp. strain IPPAS B-1220.</title>
        <authorList>
            <person name="Sinetova M.A."/>
            <person name="Bolakhan K."/>
            <person name="Zayadan B.K."/>
            <person name="Mironov K.S."/>
            <person name="Ustinova V."/>
            <person name="Kupriyanova E.V."/>
            <person name="Sidorov R.A."/>
            <person name="Skrypnik A.N."/>
            <person name="Gogoleva N.E."/>
            <person name="Gogolev Y.V."/>
            <person name="Los D.A."/>
        </authorList>
    </citation>
    <scope>NUCLEOTIDE SEQUENCE [LARGE SCALE GENOMIC DNA]</scope>
    <source>
        <strain evidence="4">IPPAS B-1220</strain>
    </source>
</reference>
<dbReference type="PANTHER" id="PTHR33392:SF6">
    <property type="entry name" value="POLYISOPRENYL-TEICHOIC ACID--PEPTIDOGLYCAN TEICHOIC ACID TRANSFERASE TAGU"/>
    <property type="match status" value="1"/>
</dbReference>
<comment type="similarity">
    <text evidence="1">Belongs to the LytR/CpsA/Psr (LCP) family.</text>
</comment>
<protein>
    <recommendedName>
        <fullName evidence="5">LytR family transcriptional regulator</fullName>
    </recommendedName>
</protein>
<dbReference type="InterPro" id="IPR004474">
    <property type="entry name" value="LytR_CpsA_psr"/>
</dbReference>
<dbReference type="NCBIfam" id="TIGR00350">
    <property type="entry name" value="lytR_cpsA_psr"/>
    <property type="match status" value="1"/>
</dbReference>
<dbReference type="InterPro" id="IPR050922">
    <property type="entry name" value="LytR/CpsA/Psr_CW_biosynth"/>
</dbReference>
<dbReference type="EMBL" id="MJGC01000077">
    <property type="protein sequence ID" value="OEJ73969.1"/>
    <property type="molecule type" value="Genomic_DNA"/>
</dbReference>
<dbReference type="Gene3D" id="3.40.630.190">
    <property type="entry name" value="LCP protein"/>
    <property type="match status" value="1"/>
</dbReference>
<evidence type="ECO:0000259" key="2">
    <source>
        <dbReference type="Pfam" id="PF03816"/>
    </source>
</evidence>
<dbReference type="AlphaFoldDB" id="A0A1E5QH37"/>
<dbReference type="Pfam" id="PF03816">
    <property type="entry name" value="LytR_cpsA_psr"/>
    <property type="match status" value="1"/>
</dbReference>
<comment type="caution">
    <text evidence="4">The sequence shown here is derived from an EMBL/GenBank/DDBJ whole genome shotgun (WGS) entry which is preliminary data.</text>
</comment>
<evidence type="ECO:0000313" key="4">
    <source>
        <dbReference type="EMBL" id="OEJ73969.1"/>
    </source>
</evidence>
<feature type="domain" description="Cell envelope-related transcriptional attenuator" evidence="2">
    <location>
        <begin position="91"/>
        <end position="238"/>
    </location>
</feature>
<accession>A0A1E5QH37</accession>
<evidence type="ECO:0008006" key="5">
    <source>
        <dbReference type="Google" id="ProtNLM"/>
    </source>
</evidence>
<name>A0A1E5QH37_9CYAN</name>
<sequence length="441" mass="49960">MRLTTPPWLFWSCILTITTTVSATLGAMVAVLAPEPPVYLSFPQQPQGFSLFEFWQSRFQFRLTRPVNLLILGIDGELAPSAIAKDPFSGRSDTILLLRLDPNSDSVNILSIPRDTQALVPELGWVKMSQVNALGGADLSLQVMSQTFNQLPIERYIRISTGAFRELVDLVDGVEVFVERPMSYVDYTQNLTINLSPGWQTLNGQQAEEFVRFRSDEFGDIGRVQRQQLLIKALRHRFSNPTVLPRLPKILQVMQKYVDTNLSSDELLALMSFGLKTPPEGFKMVMLPGRYSDRLEYPTSYWLVEAADRDRILRDYFQRHWMTTQWGDPKNPTGQRDLTGLKIAIDNATGSPTASEQLATYLEEQGYQDLYFVRDSYANRNLPRLHQTQIIVQKGDIKSAQHLQSVLGIGRIEATSTGDIDSDLTLRIGADWLTVVSQNRR</sequence>